<dbReference type="GO" id="GO:0005737">
    <property type="term" value="C:cytoplasm"/>
    <property type="evidence" value="ECO:0007669"/>
    <property type="project" value="TreeGrafter"/>
</dbReference>
<comment type="caution">
    <text evidence="2">The sequence shown here is derived from an EMBL/GenBank/DDBJ whole genome shotgun (WGS) entry which is preliminary data.</text>
</comment>
<feature type="domain" description="Saccharopine dehydrogenase NADP binding" evidence="1">
    <location>
        <begin position="9"/>
        <end position="88"/>
    </location>
</feature>
<evidence type="ECO:0000313" key="3">
    <source>
        <dbReference type="Proteomes" id="UP001301958"/>
    </source>
</evidence>
<accession>A0AAN7GV74</accession>
<name>A0AAN7GV74_9PEZI</name>
<dbReference type="Gene3D" id="3.40.50.720">
    <property type="entry name" value="NAD(P)-binding Rossmann-like Domain"/>
    <property type="match status" value="1"/>
</dbReference>
<organism evidence="2 3">
    <name type="scientific">Podospora fimiseda</name>
    <dbReference type="NCBI Taxonomy" id="252190"/>
    <lineage>
        <taxon>Eukaryota</taxon>
        <taxon>Fungi</taxon>
        <taxon>Dikarya</taxon>
        <taxon>Ascomycota</taxon>
        <taxon>Pezizomycotina</taxon>
        <taxon>Sordariomycetes</taxon>
        <taxon>Sordariomycetidae</taxon>
        <taxon>Sordariales</taxon>
        <taxon>Podosporaceae</taxon>
        <taxon>Podospora</taxon>
    </lineage>
</organism>
<dbReference type="AlphaFoldDB" id="A0AAN7GV74"/>
<reference evidence="2" key="2">
    <citation type="submission" date="2023-05" db="EMBL/GenBank/DDBJ databases">
        <authorList>
            <consortium name="Lawrence Berkeley National Laboratory"/>
            <person name="Steindorff A."/>
            <person name="Hensen N."/>
            <person name="Bonometti L."/>
            <person name="Westerberg I."/>
            <person name="Brannstrom I.O."/>
            <person name="Guillou S."/>
            <person name="Cros-Aarteil S."/>
            <person name="Calhoun S."/>
            <person name="Haridas S."/>
            <person name="Kuo A."/>
            <person name="Mondo S."/>
            <person name="Pangilinan J."/>
            <person name="Riley R."/>
            <person name="Labutti K."/>
            <person name="Andreopoulos B."/>
            <person name="Lipzen A."/>
            <person name="Chen C."/>
            <person name="Yanf M."/>
            <person name="Daum C."/>
            <person name="Ng V."/>
            <person name="Clum A."/>
            <person name="Ohm R."/>
            <person name="Martin F."/>
            <person name="Silar P."/>
            <person name="Natvig D."/>
            <person name="Lalanne C."/>
            <person name="Gautier V."/>
            <person name="Ament-Velasquez S.L."/>
            <person name="Kruys A."/>
            <person name="Hutchinson M.I."/>
            <person name="Powell A.J."/>
            <person name="Barry K."/>
            <person name="Miller A.N."/>
            <person name="Grigoriev I.V."/>
            <person name="Debuchy R."/>
            <person name="Gladieux P."/>
            <person name="Thoren M.H."/>
            <person name="Johannesson H."/>
        </authorList>
    </citation>
    <scope>NUCLEOTIDE SEQUENCE</scope>
    <source>
        <strain evidence="2">CBS 990.96</strain>
    </source>
</reference>
<dbReference type="InterPro" id="IPR005097">
    <property type="entry name" value="Sacchrp_dh_NADP-bd"/>
</dbReference>
<keyword evidence="3" id="KW-1185">Reference proteome</keyword>
<sequence length="358" mass="38887">MAPTKPVQILLVGAGGHIGAAVLEALSSANLPIRITALVRSNDDLRHLNDRYNGRADPLLISLNDTSSLIDQASKTQIIINCAPDVPNTSGISTLLSSLSTTPHPHKFYIATSGAARIWSSPDPSTPGDKIWDDLIDLPNFPINTTHAATDIQVQSANSPSLHTAIVSPCFVIGKSPSKSHRTPITFPDLHHVTRSVGAAWSVGPGENLVSFVDTFELANLYVLLVEDALEVIGDDTQLRREVWGEQAYYFGESGMEISFRGFMQKEMIPAMKMNEGSKGWIKEDGVKELELEDAVQRIMTRMGGVEGADLWSRHIAEGFGTAMRIRASRARKYLGWKTGGKVDLGEAVEAYIELVGV</sequence>
<dbReference type="InterPro" id="IPR036291">
    <property type="entry name" value="NAD(P)-bd_dom_sf"/>
</dbReference>
<dbReference type="SUPFAM" id="SSF51735">
    <property type="entry name" value="NAD(P)-binding Rossmann-fold domains"/>
    <property type="match status" value="1"/>
</dbReference>
<evidence type="ECO:0000313" key="2">
    <source>
        <dbReference type="EMBL" id="KAK4223580.1"/>
    </source>
</evidence>
<dbReference type="InterPro" id="IPR051783">
    <property type="entry name" value="NAD(P)-dependent_oxidoreduct"/>
</dbReference>
<protein>
    <recommendedName>
        <fullName evidence="1">Saccharopine dehydrogenase NADP binding domain-containing protein</fullName>
    </recommendedName>
</protein>
<proteinExistence type="predicted"/>
<dbReference type="GO" id="GO:0004029">
    <property type="term" value="F:aldehyde dehydrogenase (NAD+) activity"/>
    <property type="evidence" value="ECO:0007669"/>
    <property type="project" value="TreeGrafter"/>
</dbReference>
<dbReference type="Pfam" id="PF03435">
    <property type="entry name" value="Sacchrp_dh_NADP"/>
    <property type="match status" value="1"/>
</dbReference>
<reference evidence="2" key="1">
    <citation type="journal article" date="2023" name="Mol. Phylogenet. Evol.">
        <title>Genome-scale phylogeny and comparative genomics of the fungal order Sordariales.</title>
        <authorList>
            <person name="Hensen N."/>
            <person name="Bonometti L."/>
            <person name="Westerberg I."/>
            <person name="Brannstrom I.O."/>
            <person name="Guillou S."/>
            <person name="Cros-Aarteil S."/>
            <person name="Calhoun S."/>
            <person name="Haridas S."/>
            <person name="Kuo A."/>
            <person name="Mondo S."/>
            <person name="Pangilinan J."/>
            <person name="Riley R."/>
            <person name="LaButti K."/>
            <person name="Andreopoulos B."/>
            <person name="Lipzen A."/>
            <person name="Chen C."/>
            <person name="Yan M."/>
            <person name="Daum C."/>
            <person name="Ng V."/>
            <person name="Clum A."/>
            <person name="Steindorff A."/>
            <person name="Ohm R.A."/>
            <person name="Martin F."/>
            <person name="Silar P."/>
            <person name="Natvig D.O."/>
            <person name="Lalanne C."/>
            <person name="Gautier V."/>
            <person name="Ament-Velasquez S.L."/>
            <person name="Kruys A."/>
            <person name="Hutchinson M.I."/>
            <person name="Powell A.J."/>
            <person name="Barry K."/>
            <person name="Miller A.N."/>
            <person name="Grigoriev I.V."/>
            <person name="Debuchy R."/>
            <person name="Gladieux P."/>
            <person name="Hiltunen Thoren M."/>
            <person name="Johannesson H."/>
        </authorList>
    </citation>
    <scope>NUCLEOTIDE SEQUENCE</scope>
    <source>
        <strain evidence="2">CBS 990.96</strain>
    </source>
</reference>
<dbReference type="EMBL" id="MU865422">
    <property type="protein sequence ID" value="KAK4223580.1"/>
    <property type="molecule type" value="Genomic_DNA"/>
</dbReference>
<dbReference type="PANTHER" id="PTHR48079">
    <property type="entry name" value="PROTEIN YEEZ"/>
    <property type="match status" value="1"/>
</dbReference>
<gene>
    <name evidence="2" type="ORF">QBC38DRAFT_512307</name>
</gene>
<dbReference type="PANTHER" id="PTHR48079:SF6">
    <property type="entry name" value="NAD(P)-BINDING DOMAIN-CONTAINING PROTEIN-RELATED"/>
    <property type="match status" value="1"/>
</dbReference>
<evidence type="ECO:0000259" key="1">
    <source>
        <dbReference type="Pfam" id="PF03435"/>
    </source>
</evidence>
<dbReference type="Proteomes" id="UP001301958">
    <property type="component" value="Unassembled WGS sequence"/>
</dbReference>